<evidence type="ECO:0000256" key="1">
    <source>
        <dbReference type="SAM" id="Phobius"/>
    </source>
</evidence>
<feature type="domain" description="DUF418" evidence="2">
    <location>
        <begin position="224"/>
        <end position="385"/>
    </location>
</feature>
<dbReference type="EMBL" id="JAENRR010000043">
    <property type="protein sequence ID" value="MBK3518832.1"/>
    <property type="molecule type" value="Genomic_DNA"/>
</dbReference>
<evidence type="ECO:0000313" key="4">
    <source>
        <dbReference type="Proteomes" id="UP000605676"/>
    </source>
</evidence>
<feature type="transmembrane region" description="Helical" evidence="1">
    <location>
        <begin position="278"/>
        <end position="298"/>
    </location>
</feature>
<dbReference type="PANTHER" id="PTHR30590">
    <property type="entry name" value="INNER MEMBRANE PROTEIN"/>
    <property type="match status" value="1"/>
</dbReference>
<reference evidence="3 4" key="1">
    <citation type="submission" date="2021-01" db="EMBL/GenBank/DDBJ databases">
        <title>Carboxyliciviraga sp.nov., isolated from coastal sediments.</title>
        <authorList>
            <person name="Lu D."/>
            <person name="Zhang T."/>
        </authorList>
    </citation>
    <scope>NUCLEOTIDE SEQUENCE [LARGE SCALE GENOMIC DNA]</scope>
    <source>
        <strain evidence="3 4">N1Y132</strain>
    </source>
</reference>
<dbReference type="RefSeq" id="WP_200466050.1">
    <property type="nucleotide sequence ID" value="NZ_JAENRR010000043.1"/>
</dbReference>
<feature type="transmembrane region" description="Helical" evidence="1">
    <location>
        <begin position="318"/>
        <end position="335"/>
    </location>
</feature>
<protein>
    <submittedName>
        <fullName evidence="3">DUF418 domain-containing protein</fullName>
    </submittedName>
</protein>
<sequence length="388" mass="44551">MNSNSSRLHVIDALRGFAIVAIMLLHNLEHFDFYFLPPDLPEWMKSLDKGIWDTLFFLFASKSYSIFALLFGLTFFIQSSNQEKKGKDFRGRFVWRLVLLFAFGMLNSLFFQGDILTIYAVIGLLLIPIAKLSNKVLIGIAILMLLQPAEWLGLLHAIQNPELEIVNPVSWTYFGKMQEYIPNQSAIDTWLGNITNGKKAVILWNWENGRFFIIFAMFIFGLVAGRKQIFVTSEASNKFWKLVLIISSIAFIVLYPIRMALPGWIQSAAIERSVTTMFNPWSDIALMLVWVSGIFILFQSKAFHKIFMLFAPLGRMSLTNYVMQSVLGSSLYYGYGLALYKYTGASYSFLMAILLTLLTGGFCHWWAKRYKHGPLEGIWHKLTWIRSK</sequence>
<dbReference type="InterPro" id="IPR007349">
    <property type="entry name" value="DUF418"/>
</dbReference>
<evidence type="ECO:0000313" key="3">
    <source>
        <dbReference type="EMBL" id="MBK3518832.1"/>
    </source>
</evidence>
<evidence type="ECO:0000259" key="2">
    <source>
        <dbReference type="Pfam" id="PF04235"/>
    </source>
</evidence>
<feature type="transmembrane region" description="Helical" evidence="1">
    <location>
        <begin position="93"/>
        <end position="110"/>
    </location>
</feature>
<feature type="transmembrane region" description="Helical" evidence="1">
    <location>
        <begin position="55"/>
        <end position="77"/>
    </location>
</feature>
<feature type="transmembrane region" description="Helical" evidence="1">
    <location>
        <begin position="12"/>
        <end position="35"/>
    </location>
</feature>
<gene>
    <name evidence="3" type="ORF">JIV24_15905</name>
</gene>
<feature type="transmembrane region" description="Helical" evidence="1">
    <location>
        <begin position="116"/>
        <end position="133"/>
    </location>
</feature>
<keyword evidence="4" id="KW-1185">Reference proteome</keyword>
<dbReference type="Pfam" id="PF04235">
    <property type="entry name" value="DUF418"/>
    <property type="match status" value="1"/>
</dbReference>
<accession>A0ABS1HMD2</accession>
<keyword evidence="1" id="KW-0472">Membrane</keyword>
<keyword evidence="1" id="KW-1133">Transmembrane helix</keyword>
<feature type="transmembrane region" description="Helical" evidence="1">
    <location>
        <begin position="209"/>
        <end position="227"/>
    </location>
</feature>
<dbReference type="PANTHER" id="PTHR30590:SF2">
    <property type="entry name" value="INNER MEMBRANE PROTEIN"/>
    <property type="match status" value="1"/>
</dbReference>
<feature type="transmembrane region" description="Helical" evidence="1">
    <location>
        <begin position="140"/>
        <end position="158"/>
    </location>
</feature>
<name>A0ABS1HMD2_9BACT</name>
<keyword evidence="1" id="KW-0812">Transmembrane</keyword>
<organism evidence="3 4">
    <name type="scientific">Carboxylicivirga marina</name>
    <dbReference type="NCBI Taxonomy" id="2800988"/>
    <lineage>
        <taxon>Bacteria</taxon>
        <taxon>Pseudomonadati</taxon>
        <taxon>Bacteroidota</taxon>
        <taxon>Bacteroidia</taxon>
        <taxon>Marinilabiliales</taxon>
        <taxon>Marinilabiliaceae</taxon>
        <taxon>Carboxylicivirga</taxon>
    </lineage>
</organism>
<feature type="transmembrane region" description="Helical" evidence="1">
    <location>
        <begin position="347"/>
        <end position="367"/>
    </location>
</feature>
<dbReference type="Proteomes" id="UP000605676">
    <property type="component" value="Unassembled WGS sequence"/>
</dbReference>
<proteinExistence type="predicted"/>
<dbReference type="InterPro" id="IPR052529">
    <property type="entry name" value="Bact_Transport_Assoc"/>
</dbReference>
<feature type="transmembrane region" description="Helical" evidence="1">
    <location>
        <begin position="239"/>
        <end position="258"/>
    </location>
</feature>
<comment type="caution">
    <text evidence="3">The sequence shown here is derived from an EMBL/GenBank/DDBJ whole genome shotgun (WGS) entry which is preliminary data.</text>
</comment>